<protein>
    <recommendedName>
        <fullName evidence="11">RING-type domain-containing protein</fullName>
    </recommendedName>
</protein>
<proteinExistence type="predicted"/>
<evidence type="ECO:0000259" key="6">
    <source>
        <dbReference type="PROSITE" id="PS50089"/>
    </source>
</evidence>
<sequence>MAQVTTTTTNDFSAPTFCFHQVTFGQNIRLENNASKAVRYTSFDHGITFTDKPVNINERIHLKIVEVDETRQWCGSLAIGFTQVDPNTIQQEDLPKSALPNLSSTNNFSYVKRLYETLTKQLCIIFYYNPEGAYFILDGREQDISKNIDIKKPLWAVIDIYGNVKAVTFTIPPKTTDDGKSLFAKYPQKPDKLPIRYFSQLTPENFHPVTFSNVHGPELELYCEYKVALRKRVQKLARPYLFINFPLAPGDELYIRILSIDPNYRTPGIFGFTNVRPSTFADKLETLPANDPAALVDRKEYWLLREEPFDETLSELDEYRILFDRTSGEILLCRNNDTVSQPRILTFADLNQTFYPFLFLNGRITALSVFALIAQNVRPTETNQNVNSTPRVDNNIDDDDSDRCTICYDAKATCVLIPCGHMIFCSKCKIDYEMRSAKICPKCRAEYQQAIEVEAD</sequence>
<comment type="caution">
    <text evidence="8">The sequence shown here is derived from an EMBL/GenBank/DDBJ whole genome shotgun (WGS) entry which is preliminary data.</text>
</comment>
<dbReference type="InterPro" id="IPR037962">
    <property type="entry name" value="Neuralized"/>
</dbReference>
<dbReference type="PANTHER" id="PTHR12429">
    <property type="entry name" value="NEURALIZED"/>
    <property type="match status" value="1"/>
</dbReference>
<feature type="domain" description="NHR" evidence="7">
    <location>
        <begin position="16"/>
        <end position="172"/>
    </location>
</feature>
<dbReference type="InterPro" id="IPR043136">
    <property type="entry name" value="B30.2/SPRY_sf"/>
</dbReference>
<dbReference type="AlphaFoldDB" id="A0A815QDC2"/>
<dbReference type="SMART" id="SM00184">
    <property type="entry name" value="RING"/>
    <property type="match status" value="1"/>
</dbReference>
<feature type="domain" description="NHR" evidence="7">
    <location>
        <begin position="203"/>
        <end position="372"/>
    </location>
</feature>
<dbReference type="InterPro" id="IPR001841">
    <property type="entry name" value="Znf_RING"/>
</dbReference>
<dbReference type="Pfam" id="PF13920">
    <property type="entry name" value="zf-C3HC4_3"/>
    <property type="match status" value="1"/>
</dbReference>
<keyword evidence="3 5" id="KW-0863">Zinc-finger</keyword>
<dbReference type="InterPro" id="IPR006573">
    <property type="entry name" value="NHR_dom"/>
</dbReference>
<dbReference type="PROSITE" id="PS51065">
    <property type="entry name" value="NHR"/>
    <property type="match status" value="2"/>
</dbReference>
<dbReference type="Gene3D" id="3.30.40.10">
    <property type="entry name" value="Zinc/RING finger domain, C3HC4 (zinc finger)"/>
    <property type="match status" value="1"/>
</dbReference>
<dbReference type="GO" id="GO:0061630">
    <property type="term" value="F:ubiquitin protein ligase activity"/>
    <property type="evidence" value="ECO:0007669"/>
    <property type="project" value="TreeGrafter"/>
</dbReference>
<gene>
    <name evidence="8" type="ORF">IZO911_LOCUS42956</name>
    <name evidence="9" type="ORF">KXQ929_LOCUS5327</name>
</gene>
<keyword evidence="1" id="KW-0479">Metal-binding</keyword>
<dbReference type="SUPFAM" id="SSF57850">
    <property type="entry name" value="RING/U-box"/>
    <property type="match status" value="1"/>
</dbReference>
<dbReference type="EMBL" id="CAJNOE010001978">
    <property type="protein sequence ID" value="CAF1461602.1"/>
    <property type="molecule type" value="Genomic_DNA"/>
</dbReference>
<dbReference type="SMART" id="SM00588">
    <property type="entry name" value="NEUZ"/>
    <property type="match status" value="1"/>
</dbReference>
<accession>A0A815QDC2</accession>
<dbReference type="Gene3D" id="2.60.120.920">
    <property type="match status" value="2"/>
</dbReference>
<dbReference type="PANTHER" id="PTHR12429:SF6">
    <property type="entry name" value="PROTEIN NEURALIZED"/>
    <property type="match status" value="1"/>
</dbReference>
<dbReference type="InterPro" id="IPR013083">
    <property type="entry name" value="Znf_RING/FYVE/PHD"/>
</dbReference>
<dbReference type="GO" id="GO:0008270">
    <property type="term" value="F:zinc ion binding"/>
    <property type="evidence" value="ECO:0007669"/>
    <property type="project" value="UniProtKB-KW"/>
</dbReference>
<feature type="domain" description="RING-type" evidence="6">
    <location>
        <begin position="404"/>
        <end position="444"/>
    </location>
</feature>
<dbReference type="Pfam" id="PF07177">
    <property type="entry name" value="Neuralized"/>
    <property type="match status" value="2"/>
</dbReference>
<dbReference type="FunFam" id="2.60.120.920:FF:000005">
    <property type="entry name" value="Putative E3 ubiquitin-protein ligase NEURL1B"/>
    <property type="match status" value="1"/>
</dbReference>
<evidence type="ECO:0000313" key="10">
    <source>
        <dbReference type="Proteomes" id="UP000663860"/>
    </source>
</evidence>
<evidence type="ECO:0000256" key="4">
    <source>
        <dbReference type="ARBA" id="ARBA00022833"/>
    </source>
</evidence>
<evidence type="ECO:0000256" key="2">
    <source>
        <dbReference type="ARBA" id="ARBA00022737"/>
    </source>
</evidence>
<dbReference type="PROSITE" id="PS50089">
    <property type="entry name" value="ZF_RING_2"/>
    <property type="match status" value="1"/>
</dbReference>
<evidence type="ECO:0000256" key="3">
    <source>
        <dbReference type="ARBA" id="ARBA00022771"/>
    </source>
</evidence>
<keyword evidence="4" id="KW-0862">Zinc</keyword>
<evidence type="ECO:0000259" key="7">
    <source>
        <dbReference type="PROSITE" id="PS51065"/>
    </source>
</evidence>
<evidence type="ECO:0000313" key="9">
    <source>
        <dbReference type="EMBL" id="CAF3604825.1"/>
    </source>
</evidence>
<evidence type="ECO:0000313" key="8">
    <source>
        <dbReference type="EMBL" id="CAF1461602.1"/>
    </source>
</evidence>
<evidence type="ECO:0000256" key="5">
    <source>
        <dbReference type="PROSITE-ProRule" id="PRU00175"/>
    </source>
</evidence>
<reference evidence="8" key="1">
    <citation type="submission" date="2021-02" db="EMBL/GenBank/DDBJ databases">
        <authorList>
            <person name="Nowell W R."/>
        </authorList>
    </citation>
    <scope>NUCLEOTIDE SEQUENCE</scope>
</reference>
<evidence type="ECO:0000256" key="1">
    <source>
        <dbReference type="ARBA" id="ARBA00022723"/>
    </source>
</evidence>
<dbReference type="Proteomes" id="UP000663868">
    <property type="component" value="Unassembled WGS sequence"/>
</dbReference>
<dbReference type="Proteomes" id="UP000663860">
    <property type="component" value="Unassembled WGS sequence"/>
</dbReference>
<keyword evidence="2" id="KW-0677">Repeat</keyword>
<organism evidence="8 10">
    <name type="scientific">Adineta steineri</name>
    <dbReference type="NCBI Taxonomy" id="433720"/>
    <lineage>
        <taxon>Eukaryota</taxon>
        <taxon>Metazoa</taxon>
        <taxon>Spiralia</taxon>
        <taxon>Gnathifera</taxon>
        <taxon>Rotifera</taxon>
        <taxon>Eurotatoria</taxon>
        <taxon>Bdelloidea</taxon>
        <taxon>Adinetida</taxon>
        <taxon>Adinetidae</taxon>
        <taxon>Adineta</taxon>
    </lineage>
</organism>
<dbReference type="EMBL" id="CAJOBB010000194">
    <property type="protein sequence ID" value="CAF3604825.1"/>
    <property type="molecule type" value="Genomic_DNA"/>
</dbReference>
<name>A0A815QDC2_9BILA</name>
<evidence type="ECO:0008006" key="11">
    <source>
        <dbReference type="Google" id="ProtNLM"/>
    </source>
</evidence>